<organism evidence="2 3">
    <name type="scientific">Rubroshorea leprosula</name>
    <dbReference type="NCBI Taxonomy" id="152421"/>
    <lineage>
        <taxon>Eukaryota</taxon>
        <taxon>Viridiplantae</taxon>
        <taxon>Streptophyta</taxon>
        <taxon>Embryophyta</taxon>
        <taxon>Tracheophyta</taxon>
        <taxon>Spermatophyta</taxon>
        <taxon>Magnoliopsida</taxon>
        <taxon>eudicotyledons</taxon>
        <taxon>Gunneridae</taxon>
        <taxon>Pentapetalae</taxon>
        <taxon>rosids</taxon>
        <taxon>malvids</taxon>
        <taxon>Malvales</taxon>
        <taxon>Dipterocarpaceae</taxon>
        <taxon>Rubroshorea</taxon>
    </lineage>
</organism>
<reference evidence="2 3" key="1">
    <citation type="journal article" date="2021" name="Commun. Biol.">
        <title>The genome of Shorea leprosula (Dipterocarpaceae) highlights the ecological relevance of drought in aseasonal tropical rainforests.</title>
        <authorList>
            <person name="Ng K.K.S."/>
            <person name="Kobayashi M.J."/>
            <person name="Fawcett J.A."/>
            <person name="Hatakeyama M."/>
            <person name="Paape T."/>
            <person name="Ng C.H."/>
            <person name="Ang C.C."/>
            <person name="Tnah L.H."/>
            <person name="Lee C.T."/>
            <person name="Nishiyama T."/>
            <person name="Sese J."/>
            <person name="O'Brien M.J."/>
            <person name="Copetti D."/>
            <person name="Mohd Noor M.I."/>
            <person name="Ong R.C."/>
            <person name="Putra M."/>
            <person name="Sireger I.Z."/>
            <person name="Indrioko S."/>
            <person name="Kosugi Y."/>
            <person name="Izuno A."/>
            <person name="Isagi Y."/>
            <person name="Lee S.L."/>
            <person name="Shimizu K.K."/>
        </authorList>
    </citation>
    <scope>NUCLEOTIDE SEQUENCE [LARGE SCALE GENOMIC DNA]</scope>
    <source>
        <strain evidence="2">214</strain>
    </source>
</reference>
<dbReference type="AlphaFoldDB" id="A0AAV5KIH8"/>
<accession>A0AAV5KIH8</accession>
<feature type="region of interest" description="Disordered" evidence="1">
    <location>
        <begin position="46"/>
        <end position="66"/>
    </location>
</feature>
<proteinExistence type="predicted"/>
<evidence type="ECO:0000313" key="3">
    <source>
        <dbReference type="Proteomes" id="UP001054252"/>
    </source>
</evidence>
<evidence type="ECO:0000313" key="2">
    <source>
        <dbReference type="EMBL" id="GKV24420.1"/>
    </source>
</evidence>
<gene>
    <name evidence="2" type="ORF">SLEP1_g34034</name>
</gene>
<sequence length="66" mass="7195">MGSTPGLLGTQGLGLDGTQGLGLDGTRHWCHAPKPEFEARQMPCTRERVPQMHKARNSSNSHLTIQ</sequence>
<protein>
    <submittedName>
        <fullName evidence="2">Uncharacterized protein</fullName>
    </submittedName>
</protein>
<dbReference type="Proteomes" id="UP001054252">
    <property type="component" value="Unassembled WGS sequence"/>
</dbReference>
<evidence type="ECO:0000256" key="1">
    <source>
        <dbReference type="SAM" id="MobiDB-lite"/>
    </source>
</evidence>
<feature type="compositionally biased region" description="Polar residues" evidence="1">
    <location>
        <begin position="57"/>
        <end position="66"/>
    </location>
</feature>
<name>A0AAV5KIH8_9ROSI</name>
<dbReference type="EMBL" id="BPVZ01000065">
    <property type="protein sequence ID" value="GKV24420.1"/>
    <property type="molecule type" value="Genomic_DNA"/>
</dbReference>
<keyword evidence="3" id="KW-1185">Reference proteome</keyword>
<comment type="caution">
    <text evidence="2">The sequence shown here is derived from an EMBL/GenBank/DDBJ whole genome shotgun (WGS) entry which is preliminary data.</text>
</comment>